<protein>
    <submittedName>
        <fullName evidence="2">Uncharacterized protein</fullName>
    </submittedName>
</protein>
<feature type="compositionally biased region" description="Polar residues" evidence="1">
    <location>
        <begin position="184"/>
        <end position="197"/>
    </location>
</feature>
<dbReference type="RefSeq" id="XP_013319373.1">
    <property type="nucleotide sequence ID" value="XM_013463919.1"/>
</dbReference>
<dbReference type="HOGENOM" id="CLU_834284_0_0_1"/>
<feature type="region of interest" description="Disordered" evidence="1">
    <location>
        <begin position="146"/>
        <end position="234"/>
    </location>
</feature>
<dbReference type="Proteomes" id="UP000054342">
    <property type="component" value="Unassembled WGS sequence"/>
</dbReference>
<dbReference type="AlphaFoldDB" id="A0A0D2FF91"/>
<evidence type="ECO:0000256" key="1">
    <source>
        <dbReference type="SAM" id="MobiDB-lite"/>
    </source>
</evidence>
<proteinExistence type="predicted"/>
<reference evidence="2 3" key="1">
    <citation type="submission" date="2015-01" db="EMBL/GenBank/DDBJ databases">
        <title>The Genome Sequence of Exophiala xenobiotica CBS118157.</title>
        <authorList>
            <consortium name="The Broad Institute Genomics Platform"/>
            <person name="Cuomo C."/>
            <person name="de Hoog S."/>
            <person name="Gorbushina A."/>
            <person name="Stielow B."/>
            <person name="Teixiera M."/>
            <person name="Abouelleil A."/>
            <person name="Chapman S.B."/>
            <person name="Priest M."/>
            <person name="Young S.K."/>
            <person name="Wortman J."/>
            <person name="Nusbaum C."/>
            <person name="Birren B."/>
        </authorList>
    </citation>
    <scope>NUCLEOTIDE SEQUENCE [LARGE SCALE GENOMIC DNA]</scope>
    <source>
        <strain evidence="2 3">CBS 118157</strain>
    </source>
</reference>
<sequence>MLADIFAAMVSPNDDENLAAISQLIPCLGPQMVQRLICAMSRIWKSRAWPAGTPPRVRLRTPMRQSTTTLRRKTPQATGHGIRSSGGGYPCGSQCQTQRAHGVDSIGSYSFASQYHTRHMFVGYAFDSDASDGRVQSRDALDEHPLPATAARNHQPSAANTKRDTRTMNRPRRTWTPTRCDRASCTSRSSSHRGTSCTSRSPSTATSGSATRASRTATCLRPSSAGTPAGCASGPRGRCRIGCVNLPRTPVYNILDMAVDYKARPRSLVVLDAVWLSVKDVQNMKLVEHVTNLCKVNRGWNIRQDGGWFSPPLVWGDWCWIDAGVQGCRGAGT</sequence>
<organism evidence="2 3">
    <name type="scientific">Exophiala xenobiotica</name>
    <dbReference type="NCBI Taxonomy" id="348802"/>
    <lineage>
        <taxon>Eukaryota</taxon>
        <taxon>Fungi</taxon>
        <taxon>Dikarya</taxon>
        <taxon>Ascomycota</taxon>
        <taxon>Pezizomycotina</taxon>
        <taxon>Eurotiomycetes</taxon>
        <taxon>Chaetothyriomycetidae</taxon>
        <taxon>Chaetothyriales</taxon>
        <taxon>Herpotrichiellaceae</taxon>
        <taxon>Exophiala</taxon>
    </lineage>
</organism>
<dbReference type="EMBL" id="KN847318">
    <property type="protein sequence ID" value="KIW58789.1"/>
    <property type="molecule type" value="Genomic_DNA"/>
</dbReference>
<name>A0A0D2FF91_9EURO</name>
<feature type="region of interest" description="Disordered" evidence="1">
    <location>
        <begin position="64"/>
        <end position="94"/>
    </location>
</feature>
<feature type="compositionally biased region" description="Low complexity" evidence="1">
    <location>
        <begin position="198"/>
        <end position="218"/>
    </location>
</feature>
<accession>A0A0D2FF91</accession>
<gene>
    <name evidence="2" type="ORF">PV05_03286</name>
</gene>
<evidence type="ECO:0000313" key="3">
    <source>
        <dbReference type="Proteomes" id="UP000054342"/>
    </source>
</evidence>
<keyword evidence="3" id="KW-1185">Reference proteome</keyword>
<dbReference type="GeneID" id="25325194"/>
<evidence type="ECO:0000313" key="2">
    <source>
        <dbReference type="EMBL" id="KIW58789.1"/>
    </source>
</evidence>